<evidence type="ECO:0000259" key="1">
    <source>
        <dbReference type="Pfam" id="PF03448"/>
    </source>
</evidence>
<evidence type="ECO:0000313" key="2">
    <source>
        <dbReference type="EMBL" id="GFJ76482.1"/>
    </source>
</evidence>
<gene>
    <name evidence="2" type="ORF">Phou_006620</name>
</gene>
<dbReference type="AlphaFoldDB" id="A0A6V8JV50"/>
<feature type="domain" description="Magnesium transporter MgtE intracellular" evidence="1">
    <location>
        <begin position="213"/>
        <end position="293"/>
    </location>
</feature>
<sequence length="410" mass="44598">MKHWSGIDPTADSATSAERLGMTMELILQILDSLGTDVERQVYLSHVGFGVPLATLRIPTGRPLTELRRIVRTADASSDRLLRRLVEEVGILSVSSSPDLEKLARRLGALTAIACRTCGGPVRPMPRGRPPIYCSDRCRQIAHRRRRADPRQARERLGVTVTVAVDDLSGLTEAEVVRLLSEIPGSRAADLLLRLPSHLHVRVLNRLARPRLLALLRELPAERAAALLPGLSLATVTGFLTAADPAVAARVLSRLDASQAALLLASTRLNETVPIVAALPRRLAGELLPLLSQPNAVVSAMVPDRTEIGSDLLFHVSEAVAVQLITTVRRNIGGALLDAMSSRRAATLLSRVMDATENDETVLVWVAGRLLEWMDPAKAVRALHAMPPRRAAVLLEATDRDSTVRRMARR</sequence>
<proteinExistence type="predicted"/>
<evidence type="ECO:0000313" key="3">
    <source>
        <dbReference type="Proteomes" id="UP000482800"/>
    </source>
</evidence>
<comment type="caution">
    <text evidence="2">The sequence shown here is derived from an EMBL/GenBank/DDBJ whole genome shotgun (WGS) entry which is preliminary data.</text>
</comment>
<dbReference type="RefSeq" id="WP_173053392.1">
    <property type="nucleotide sequence ID" value="NZ_BAABGO010000050.1"/>
</dbReference>
<reference evidence="2 3" key="2">
    <citation type="submission" date="2020-03" db="EMBL/GenBank/DDBJ databases">
        <authorList>
            <person name="Ichikawa N."/>
            <person name="Kimura A."/>
            <person name="Kitahashi Y."/>
            <person name="Uohara A."/>
        </authorList>
    </citation>
    <scope>NUCLEOTIDE SEQUENCE [LARGE SCALE GENOMIC DNA]</scope>
    <source>
        <strain evidence="2 3">NBRC 108639</strain>
    </source>
</reference>
<keyword evidence="3" id="KW-1185">Reference proteome</keyword>
<accession>A0A6V8JV50</accession>
<organism evidence="2 3">
    <name type="scientific">Phytohabitans houttuyneae</name>
    <dbReference type="NCBI Taxonomy" id="1076126"/>
    <lineage>
        <taxon>Bacteria</taxon>
        <taxon>Bacillati</taxon>
        <taxon>Actinomycetota</taxon>
        <taxon>Actinomycetes</taxon>
        <taxon>Micromonosporales</taxon>
        <taxon>Micromonosporaceae</taxon>
    </lineage>
</organism>
<protein>
    <recommendedName>
        <fullName evidence="1">Magnesium transporter MgtE intracellular domain-containing protein</fullName>
    </recommendedName>
</protein>
<dbReference type="Proteomes" id="UP000482800">
    <property type="component" value="Unassembled WGS sequence"/>
</dbReference>
<dbReference type="SUPFAM" id="SSF158791">
    <property type="entry name" value="MgtE N-terminal domain-like"/>
    <property type="match status" value="1"/>
</dbReference>
<reference evidence="2 3" key="1">
    <citation type="submission" date="2020-03" db="EMBL/GenBank/DDBJ databases">
        <title>Whole genome shotgun sequence of Phytohabitans houttuyneae NBRC 108639.</title>
        <authorList>
            <person name="Komaki H."/>
            <person name="Tamura T."/>
        </authorList>
    </citation>
    <scope>NUCLEOTIDE SEQUENCE [LARGE SCALE GENOMIC DNA]</scope>
    <source>
        <strain evidence="2 3">NBRC 108639</strain>
    </source>
</reference>
<dbReference type="EMBL" id="BLPF01000001">
    <property type="protein sequence ID" value="GFJ76482.1"/>
    <property type="molecule type" value="Genomic_DNA"/>
</dbReference>
<name>A0A6V8JV50_9ACTN</name>
<dbReference type="Pfam" id="PF03448">
    <property type="entry name" value="MgtE_N"/>
    <property type="match status" value="1"/>
</dbReference>
<dbReference type="InterPro" id="IPR006668">
    <property type="entry name" value="Mg_transptr_MgtE_intracell_dom"/>
</dbReference>